<protein>
    <submittedName>
        <fullName evidence="2">Uncharacterized protein</fullName>
    </submittedName>
</protein>
<evidence type="ECO:0000313" key="3">
    <source>
        <dbReference type="Proteomes" id="UP001565471"/>
    </source>
</evidence>
<comment type="caution">
    <text evidence="2">The sequence shown here is derived from an EMBL/GenBank/DDBJ whole genome shotgun (WGS) entry which is preliminary data.</text>
</comment>
<proteinExistence type="predicted"/>
<evidence type="ECO:0000313" key="2">
    <source>
        <dbReference type="EMBL" id="MEY9321129.1"/>
    </source>
</evidence>
<dbReference type="RefSeq" id="WP_016845473.1">
    <property type="nucleotide sequence ID" value="NZ_BJNL01000038.1"/>
</dbReference>
<evidence type="ECO:0000256" key="1">
    <source>
        <dbReference type="SAM" id="Phobius"/>
    </source>
</evidence>
<keyword evidence="3" id="KW-1185">Reference proteome</keyword>
<keyword evidence="1" id="KW-0812">Transmembrane</keyword>
<dbReference type="Proteomes" id="UP001565471">
    <property type="component" value="Unassembled WGS sequence"/>
</dbReference>
<dbReference type="EMBL" id="JBGBZA010000002">
    <property type="protein sequence ID" value="MEY9321129.1"/>
    <property type="molecule type" value="Genomic_DNA"/>
</dbReference>
<organism evidence="2 3">
    <name type="scientific">Bradyrhizobium elkanii</name>
    <dbReference type="NCBI Taxonomy" id="29448"/>
    <lineage>
        <taxon>Bacteria</taxon>
        <taxon>Pseudomonadati</taxon>
        <taxon>Pseudomonadota</taxon>
        <taxon>Alphaproteobacteria</taxon>
        <taxon>Hyphomicrobiales</taxon>
        <taxon>Nitrobacteraceae</taxon>
        <taxon>Bradyrhizobium</taxon>
    </lineage>
</organism>
<keyword evidence="1" id="KW-1133">Transmembrane helix</keyword>
<keyword evidence="1" id="KW-0472">Membrane</keyword>
<name>A0ABV4FCC2_BRAEL</name>
<sequence>MLLLTMARFGDINRLVSVLLLRSRVPQSRRTDWTLMLALACTALTIASAISLLYFHYLDRP</sequence>
<feature type="transmembrane region" description="Helical" evidence="1">
    <location>
        <begin position="33"/>
        <end position="57"/>
    </location>
</feature>
<gene>
    <name evidence="2" type="ORF">ABIF29_007928</name>
</gene>
<reference evidence="2 3" key="1">
    <citation type="submission" date="2024-07" db="EMBL/GenBank/DDBJ databases">
        <title>Genomic Encyclopedia of Type Strains, Phase V (KMG-V): Genome sequencing to study the core and pangenomes of soil and plant-associated prokaryotes.</title>
        <authorList>
            <person name="Whitman W."/>
        </authorList>
    </citation>
    <scope>NUCLEOTIDE SEQUENCE [LARGE SCALE GENOMIC DNA]</scope>
    <source>
        <strain evidence="2 3">USDA 415</strain>
    </source>
</reference>
<dbReference type="GeneID" id="92951391"/>
<accession>A0ABV4FCC2</accession>